<gene>
    <name evidence="1" type="ORF">PV666_20035</name>
</gene>
<dbReference type="RefSeq" id="WP_319166889.1">
    <property type="nucleotide sequence ID" value="NZ_JARAWP010000011.1"/>
</dbReference>
<evidence type="ECO:0000313" key="2">
    <source>
        <dbReference type="Proteomes" id="UP001272987"/>
    </source>
</evidence>
<proteinExistence type="predicted"/>
<accession>A0ABU4LWR4</accession>
<comment type="caution">
    <text evidence="1">The sequence shown here is derived from an EMBL/GenBank/DDBJ whole genome shotgun (WGS) entry which is preliminary data.</text>
</comment>
<dbReference type="EMBL" id="JARAWP010000011">
    <property type="protein sequence ID" value="MDX3020158.1"/>
    <property type="molecule type" value="Genomic_DNA"/>
</dbReference>
<evidence type="ECO:0000313" key="1">
    <source>
        <dbReference type="EMBL" id="MDX3020158.1"/>
    </source>
</evidence>
<name>A0ABU4LWR4_9ACTN</name>
<dbReference type="Proteomes" id="UP001272987">
    <property type="component" value="Unassembled WGS sequence"/>
</dbReference>
<sequence>MTLIEFDPAGRPVAVRHESETGWGRRLLVECGVEQLEQGVVGDLVDEDPDHFAAAATGEIEIFTAVEGEVTRVVAWARCTAAACVATGATYDTLNTEPFIDLTPAADLPAIVAAGRGQLTAPALQFTGGTRAEPVVWA</sequence>
<keyword evidence="2" id="KW-1185">Reference proteome</keyword>
<reference evidence="1 2" key="1">
    <citation type="journal article" date="2023" name="Microb. Genom.">
        <title>Mesoterricola silvestris gen. nov., sp. nov., Mesoterricola sediminis sp. nov., Geothrix oryzae sp. nov., Geothrix edaphica sp. nov., Geothrix rubra sp. nov., and Geothrix limicola sp. nov., six novel members of Acidobacteriota isolated from soils.</title>
        <authorList>
            <person name="Weisberg A.J."/>
            <person name="Pearce E."/>
            <person name="Kramer C.G."/>
            <person name="Chang J.H."/>
            <person name="Clarke C.R."/>
        </authorList>
    </citation>
    <scope>NUCLEOTIDE SEQUENCE [LARGE SCALE GENOMIC DNA]</scope>
    <source>
        <strain evidence="1 2">NB05-1H</strain>
    </source>
</reference>
<protein>
    <submittedName>
        <fullName evidence="1">Uncharacterized protein</fullName>
    </submittedName>
</protein>
<organism evidence="1 2">
    <name type="scientific">Streptomyces acidiscabies</name>
    <dbReference type="NCBI Taxonomy" id="42234"/>
    <lineage>
        <taxon>Bacteria</taxon>
        <taxon>Bacillati</taxon>
        <taxon>Actinomycetota</taxon>
        <taxon>Actinomycetes</taxon>
        <taxon>Kitasatosporales</taxon>
        <taxon>Streptomycetaceae</taxon>
        <taxon>Streptomyces</taxon>
    </lineage>
</organism>